<accession>A0A1F6T3R2</accession>
<comment type="catalytic activity">
    <reaction evidence="11">
        <text>8-oxo-GTP + H2O = 8-oxo-GMP + diphosphate + H(+)</text>
        <dbReference type="Rhea" id="RHEA:67616"/>
        <dbReference type="ChEBI" id="CHEBI:15377"/>
        <dbReference type="ChEBI" id="CHEBI:15378"/>
        <dbReference type="ChEBI" id="CHEBI:33019"/>
        <dbReference type="ChEBI" id="CHEBI:143553"/>
        <dbReference type="ChEBI" id="CHEBI:145694"/>
    </reaction>
</comment>
<dbReference type="InterPro" id="IPR020084">
    <property type="entry name" value="NUDIX_hydrolase_CS"/>
</dbReference>
<evidence type="ECO:0000256" key="12">
    <source>
        <dbReference type="ARBA" id="ARBA00038905"/>
    </source>
</evidence>
<evidence type="ECO:0000313" key="22">
    <source>
        <dbReference type="Proteomes" id="UP000178379"/>
    </source>
</evidence>
<dbReference type="InterPro" id="IPR022998">
    <property type="entry name" value="ThiamineP_synth_TenI"/>
</dbReference>
<dbReference type="InterPro" id="IPR000086">
    <property type="entry name" value="NUDIX_hydrolase_dom"/>
</dbReference>
<evidence type="ECO:0000256" key="5">
    <source>
        <dbReference type="ARBA" id="ARBA00022723"/>
    </source>
</evidence>
<dbReference type="InterPro" id="IPR013785">
    <property type="entry name" value="Aldolase_TIM"/>
</dbReference>
<dbReference type="EMBL" id="MFSQ01000091">
    <property type="protein sequence ID" value="OGI39635.1"/>
    <property type="molecule type" value="Genomic_DNA"/>
</dbReference>
<protein>
    <recommendedName>
        <fullName evidence="13">8-oxo-dGTP diphosphatase</fullName>
        <ecNumber evidence="12">3.6.1.55</ecNumber>
    </recommendedName>
    <alternativeName>
        <fullName evidence="16">7,8-dihydro-8-oxoguanine-triphosphatase</fullName>
    </alternativeName>
    <alternativeName>
        <fullName evidence="15">Mutator protein MutT</fullName>
    </alternativeName>
    <alternativeName>
        <fullName evidence="14">dGTP pyrophosphohydrolase</fullName>
    </alternativeName>
</protein>
<evidence type="ECO:0000256" key="14">
    <source>
        <dbReference type="ARBA" id="ARBA00041592"/>
    </source>
</evidence>
<dbReference type="InterPro" id="IPR036206">
    <property type="entry name" value="ThiamineP_synth_sf"/>
</dbReference>
<evidence type="ECO:0000256" key="13">
    <source>
        <dbReference type="ARBA" id="ARBA00040794"/>
    </source>
</evidence>
<dbReference type="Pfam" id="PF02581">
    <property type="entry name" value="TMP-TENI"/>
    <property type="match status" value="1"/>
</dbReference>
<name>A0A1F6T3R2_9PROT</name>
<evidence type="ECO:0000256" key="4">
    <source>
        <dbReference type="ARBA" id="ARBA00022705"/>
    </source>
</evidence>
<sequence length="306" mass="33713">MIDVAAAVIRRTDGRILLAERPAGKPWAGYWEFPGGKIEAGESVLQALTRELHEELGIEIDRAVPWITFEYAYPEKHVRLHFWRVLAWHGSPHGREDQQLSWEDPRAVAAQPLLPANEKVMRALSLPSIYAITNAGKLGVEPFMDRLRAALARSVRLIQVRERQMSPDELIRFAKRVVETARPAGARVLVNGDMAAALHVGADGVHLQADQLMKLGKPPAGFWAASCHDARELARAAELKASFVVLSPVLPTPTHPEAAGMGWDRFATLIHNYPLPVYALGGMKPELLDTAMQHGAHGIALLSGIW</sequence>
<dbReference type="GO" id="GO:0044716">
    <property type="term" value="F:8-oxo-GDP phosphatase activity"/>
    <property type="evidence" value="ECO:0007669"/>
    <property type="project" value="TreeGrafter"/>
</dbReference>
<keyword evidence="3" id="KW-0515">Mutator protein</keyword>
<dbReference type="GO" id="GO:0044715">
    <property type="term" value="F:8-oxo-dGDP phosphatase activity"/>
    <property type="evidence" value="ECO:0007669"/>
    <property type="project" value="TreeGrafter"/>
</dbReference>
<gene>
    <name evidence="21" type="ORF">A2140_10070</name>
</gene>
<evidence type="ECO:0000256" key="15">
    <source>
        <dbReference type="ARBA" id="ARBA00041979"/>
    </source>
</evidence>
<comment type="catalytic activity">
    <reaction evidence="10">
        <text>8-oxo-dGTP + H2O = 8-oxo-dGMP + diphosphate + H(+)</text>
        <dbReference type="Rhea" id="RHEA:31575"/>
        <dbReference type="ChEBI" id="CHEBI:15377"/>
        <dbReference type="ChEBI" id="CHEBI:15378"/>
        <dbReference type="ChEBI" id="CHEBI:33019"/>
        <dbReference type="ChEBI" id="CHEBI:63224"/>
        <dbReference type="ChEBI" id="CHEBI:77896"/>
        <dbReference type="EC" id="3.6.1.55"/>
    </reaction>
</comment>
<evidence type="ECO:0000256" key="18">
    <source>
        <dbReference type="PIRSR" id="PIRSR603561-2"/>
    </source>
</evidence>
<evidence type="ECO:0000256" key="17">
    <source>
        <dbReference type="PIRSR" id="PIRSR603561-1"/>
    </source>
</evidence>
<dbReference type="SUPFAM" id="SSF51391">
    <property type="entry name" value="Thiamin phosphate synthase"/>
    <property type="match status" value="1"/>
</dbReference>
<feature type="binding site" evidence="17">
    <location>
        <position position="21"/>
    </location>
    <ligand>
        <name>8-oxo-dGTP</name>
        <dbReference type="ChEBI" id="CHEBI:77896"/>
    </ligand>
</feature>
<dbReference type="GO" id="GO:0006260">
    <property type="term" value="P:DNA replication"/>
    <property type="evidence" value="ECO:0007669"/>
    <property type="project" value="UniProtKB-KW"/>
</dbReference>
<dbReference type="GO" id="GO:0006281">
    <property type="term" value="P:DNA repair"/>
    <property type="evidence" value="ECO:0007669"/>
    <property type="project" value="UniProtKB-KW"/>
</dbReference>
<dbReference type="NCBIfam" id="NF006530">
    <property type="entry name" value="PRK08999.1"/>
    <property type="match status" value="1"/>
</dbReference>
<evidence type="ECO:0000256" key="11">
    <source>
        <dbReference type="ARBA" id="ARBA00036904"/>
    </source>
</evidence>
<comment type="cofactor">
    <cofactor evidence="1 18">
        <name>Mg(2+)</name>
        <dbReference type="ChEBI" id="CHEBI:18420"/>
    </cofactor>
</comment>
<keyword evidence="5 18" id="KW-0479">Metal-binding</keyword>
<feature type="binding site" evidence="17">
    <location>
        <position position="117"/>
    </location>
    <ligand>
        <name>8-oxo-dGTP</name>
        <dbReference type="ChEBI" id="CHEBI:77896"/>
    </ligand>
</feature>
<proteinExistence type="inferred from homology"/>
<organism evidence="21 22">
    <name type="scientific">Candidatus Muproteobacteria bacterium RBG_16_62_13</name>
    <dbReference type="NCBI Taxonomy" id="1817756"/>
    <lineage>
        <taxon>Bacteria</taxon>
        <taxon>Pseudomonadati</taxon>
        <taxon>Pseudomonadota</taxon>
        <taxon>Candidatus Muproteobacteria</taxon>
    </lineage>
</organism>
<evidence type="ECO:0000256" key="1">
    <source>
        <dbReference type="ARBA" id="ARBA00001946"/>
    </source>
</evidence>
<dbReference type="Proteomes" id="UP000178379">
    <property type="component" value="Unassembled WGS sequence"/>
</dbReference>
<keyword evidence="9" id="KW-0234">DNA repair</keyword>
<dbReference type="EC" id="3.6.1.55" evidence="12"/>
<keyword evidence="7 19" id="KW-0378">Hydrolase</keyword>
<dbReference type="GO" id="GO:0008413">
    <property type="term" value="F:8-oxo-7,8-dihydroguanosine triphosphate pyrophosphatase activity"/>
    <property type="evidence" value="ECO:0007669"/>
    <property type="project" value="InterPro"/>
</dbReference>
<dbReference type="InterPro" id="IPR015797">
    <property type="entry name" value="NUDIX_hydrolase-like_dom_sf"/>
</dbReference>
<dbReference type="Gene3D" id="3.90.79.10">
    <property type="entry name" value="Nucleoside Triphosphate Pyrophosphohydrolase"/>
    <property type="match status" value="1"/>
</dbReference>
<reference evidence="21 22" key="1">
    <citation type="journal article" date="2016" name="Nat. Commun.">
        <title>Thousands of microbial genomes shed light on interconnected biogeochemical processes in an aquifer system.</title>
        <authorList>
            <person name="Anantharaman K."/>
            <person name="Brown C.T."/>
            <person name="Hug L.A."/>
            <person name="Sharon I."/>
            <person name="Castelle C.J."/>
            <person name="Probst A.J."/>
            <person name="Thomas B.C."/>
            <person name="Singh A."/>
            <person name="Wilkins M.J."/>
            <person name="Karaoz U."/>
            <person name="Brodie E.L."/>
            <person name="Williams K.H."/>
            <person name="Hubbard S.S."/>
            <person name="Banfield J.F."/>
        </authorList>
    </citation>
    <scope>NUCLEOTIDE SEQUENCE [LARGE SCALE GENOMIC DNA]</scope>
</reference>
<evidence type="ECO:0000256" key="9">
    <source>
        <dbReference type="ARBA" id="ARBA00023204"/>
    </source>
</evidence>
<dbReference type="GO" id="GO:0009228">
    <property type="term" value="P:thiamine biosynthetic process"/>
    <property type="evidence" value="ECO:0007669"/>
    <property type="project" value="UniProtKB-KW"/>
</dbReference>
<dbReference type="STRING" id="1817756.A2140_10070"/>
<dbReference type="Gene3D" id="3.20.20.70">
    <property type="entry name" value="Aldolase class I"/>
    <property type="match status" value="1"/>
</dbReference>
<dbReference type="SUPFAM" id="SSF55811">
    <property type="entry name" value="Nudix"/>
    <property type="match status" value="1"/>
</dbReference>
<evidence type="ECO:0000256" key="3">
    <source>
        <dbReference type="ARBA" id="ARBA00022457"/>
    </source>
</evidence>
<dbReference type="PROSITE" id="PS51462">
    <property type="entry name" value="NUDIX"/>
    <property type="match status" value="1"/>
</dbReference>
<evidence type="ECO:0000256" key="2">
    <source>
        <dbReference type="ARBA" id="ARBA00005582"/>
    </source>
</evidence>
<dbReference type="InterPro" id="IPR003561">
    <property type="entry name" value="Mutator_MutT"/>
</dbReference>
<dbReference type="CDD" id="cd03425">
    <property type="entry name" value="NUDIX_MutT_NudA_like"/>
    <property type="match status" value="1"/>
</dbReference>
<comment type="caution">
    <text evidence="21">The sequence shown here is derived from an EMBL/GenBank/DDBJ whole genome shotgun (WGS) entry which is preliminary data.</text>
</comment>
<dbReference type="InterPro" id="IPR020476">
    <property type="entry name" value="Nudix_hydrolase"/>
</dbReference>
<dbReference type="PANTHER" id="PTHR47707:SF1">
    <property type="entry name" value="NUDIX HYDROLASE FAMILY PROTEIN"/>
    <property type="match status" value="1"/>
</dbReference>
<dbReference type="PANTHER" id="PTHR47707">
    <property type="entry name" value="8-OXO-DGTP DIPHOSPHATASE"/>
    <property type="match status" value="1"/>
</dbReference>
<dbReference type="AlphaFoldDB" id="A0A1F6T3R2"/>
<keyword evidence="8 18" id="KW-0460">Magnesium</keyword>
<evidence type="ECO:0000256" key="16">
    <source>
        <dbReference type="ARBA" id="ARBA00042798"/>
    </source>
</evidence>
<dbReference type="NCBIfam" id="TIGR00586">
    <property type="entry name" value="mutt"/>
    <property type="match status" value="1"/>
</dbReference>
<comment type="similarity">
    <text evidence="2 19">Belongs to the Nudix hydrolase family.</text>
</comment>
<dbReference type="GO" id="GO:0035539">
    <property type="term" value="F:8-oxo-7,8-dihydrodeoxyguanosine triphosphate pyrophosphatase activity"/>
    <property type="evidence" value="ECO:0007669"/>
    <property type="project" value="UniProtKB-EC"/>
</dbReference>
<feature type="binding site" evidence="18">
    <location>
        <position position="35"/>
    </location>
    <ligand>
        <name>Mg(2+)</name>
        <dbReference type="ChEBI" id="CHEBI:18420"/>
    </ligand>
</feature>
<evidence type="ECO:0000256" key="8">
    <source>
        <dbReference type="ARBA" id="ARBA00022842"/>
    </source>
</evidence>
<dbReference type="InterPro" id="IPR047127">
    <property type="entry name" value="MutT-like"/>
</dbReference>
<dbReference type="PRINTS" id="PR00502">
    <property type="entry name" value="NUDIXFAMILY"/>
</dbReference>
<evidence type="ECO:0000256" key="19">
    <source>
        <dbReference type="RuleBase" id="RU003476"/>
    </source>
</evidence>
<feature type="binding site" evidence="18">
    <location>
        <position position="55"/>
    </location>
    <ligand>
        <name>Mg(2+)</name>
        <dbReference type="ChEBI" id="CHEBI:18420"/>
    </ligand>
</feature>
<evidence type="ECO:0000259" key="20">
    <source>
        <dbReference type="PROSITE" id="PS51462"/>
    </source>
</evidence>
<evidence type="ECO:0000256" key="7">
    <source>
        <dbReference type="ARBA" id="ARBA00022801"/>
    </source>
</evidence>
<evidence type="ECO:0000313" key="21">
    <source>
        <dbReference type="EMBL" id="OGI39635.1"/>
    </source>
</evidence>
<evidence type="ECO:0000256" key="10">
    <source>
        <dbReference type="ARBA" id="ARBA00035861"/>
    </source>
</evidence>
<feature type="binding site" evidence="17">
    <location>
        <begin position="32"/>
        <end position="35"/>
    </location>
    <ligand>
        <name>8-oxo-dGTP</name>
        <dbReference type="ChEBI" id="CHEBI:77896"/>
    </ligand>
</feature>
<keyword evidence="4" id="KW-0235">DNA replication</keyword>
<dbReference type="GO" id="GO:0046872">
    <property type="term" value="F:metal ion binding"/>
    <property type="evidence" value="ECO:0007669"/>
    <property type="project" value="UniProtKB-KW"/>
</dbReference>
<dbReference type="FunFam" id="3.90.79.10:FF:000014">
    <property type="entry name" value="8-oxo-dGTP diphosphatase MutT"/>
    <property type="match status" value="1"/>
</dbReference>
<dbReference type="Pfam" id="PF00293">
    <property type="entry name" value="NUDIX"/>
    <property type="match status" value="1"/>
</dbReference>
<feature type="domain" description="Nudix hydrolase" evidence="20">
    <location>
        <begin position="1"/>
        <end position="128"/>
    </location>
</feature>
<keyword evidence="6" id="KW-0227">DNA damage</keyword>
<evidence type="ECO:0000256" key="6">
    <source>
        <dbReference type="ARBA" id="ARBA00022763"/>
    </source>
</evidence>
<dbReference type="PROSITE" id="PS00893">
    <property type="entry name" value="NUDIX_BOX"/>
    <property type="match status" value="1"/>
</dbReference>
<dbReference type="CDD" id="cd00564">
    <property type="entry name" value="TMP_TenI"/>
    <property type="match status" value="1"/>
</dbReference>